<sequence>MSEIIATSMYSKNLKLDWNYSVYIPESWSDDSHLPVLCLFHGAYGNHTNVVDKGLAKEHLDRLNIQQIVVFVDGFNSFYFNGSGLNMESAILEDLIPMIQDKYHCNDELNLGGISMGGHGALRISLKHPDKFKNVFAIAPAVWYDVTDETVTSDWGLFRNDANEFDHGLWKATHPQSFLKDTSVNYYVEASTIDPVVPVENVQRFVSELKNHAKVSEHYYHDGEHNWDYFSVALGRGLTFIKEMETLSE</sequence>
<protein>
    <submittedName>
        <fullName evidence="1">Prolyl oligopeptidase family serine peptidase</fullName>
    </submittedName>
</protein>
<gene>
    <name evidence="1" type="ORF">H9L01_00335</name>
</gene>
<dbReference type="PANTHER" id="PTHR48098">
    <property type="entry name" value="ENTEROCHELIN ESTERASE-RELATED"/>
    <property type="match status" value="1"/>
</dbReference>
<dbReference type="InterPro" id="IPR050583">
    <property type="entry name" value="Mycobacterial_A85_antigen"/>
</dbReference>
<dbReference type="InterPro" id="IPR000801">
    <property type="entry name" value="Esterase-like"/>
</dbReference>
<organism evidence="1 2">
    <name type="scientific">Erysipelothrix inopinata</name>
    <dbReference type="NCBI Taxonomy" id="225084"/>
    <lineage>
        <taxon>Bacteria</taxon>
        <taxon>Bacillati</taxon>
        <taxon>Bacillota</taxon>
        <taxon>Erysipelotrichia</taxon>
        <taxon>Erysipelotrichales</taxon>
        <taxon>Erysipelotrichaceae</taxon>
        <taxon>Erysipelothrix</taxon>
    </lineage>
</organism>
<proteinExistence type="predicted"/>
<dbReference type="InterPro" id="IPR029058">
    <property type="entry name" value="AB_hydrolase_fold"/>
</dbReference>
<name>A0A7G9RZ36_9FIRM</name>
<dbReference type="EMBL" id="CP060715">
    <property type="protein sequence ID" value="QNN60861.1"/>
    <property type="molecule type" value="Genomic_DNA"/>
</dbReference>
<dbReference type="AlphaFoldDB" id="A0A7G9RZ36"/>
<dbReference type="SUPFAM" id="SSF53474">
    <property type="entry name" value="alpha/beta-Hydrolases"/>
    <property type="match status" value="1"/>
</dbReference>
<dbReference type="Pfam" id="PF00756">
    <property type="entry name" value="Esterase"/>
    <property type="match status" value="1"/>
</dbReference>
<dbReference type="Gene3D" id="3.40.50.1820">
    <property type="entry name" value="alpha/beta hydrolase"/>
    <property type="match status" value="1"/>
</dbReference>
<keyword evidence="2" id="KW-1185">Reference proteome</keyword>
<reference evidence="1 2" key="1">
    <citation type="submission" date="2020-08" db="EMBL/GenBank/DDBJ databases">
        <title>Genome sequence of Erysipelothrix inopinata DSM 15511T.</title>
        <authorList>
            <person name="Hyun D.-W."/>
            <person name="Bae J.-W."/>
        </authorList>
    </citation>
    <scope>NUCLEOTIDE SEQUENCE [LARGE SCALE GENOMIC DNA]</scope>
    <source>
        <strain evidence="1 2">DSM 15511</strain>
    </source>
</reference>
<accession>A0A7G9RZ36</accession>
<dbReference type="GO" id="GO:0016747">
    <property type="term" value="F:acyltransferase activity, transferring groups other than amino-acyl groups"/>
    <property type="evidence" value="ECO:0007669"/>
    <property type="project" value="TreeGrafter"/>
</dbReference>
<evidence type="ECO:0000313" key="1">
    <source>
        <dbReference type="EMBL" id="QNN60861.1"/>
    </source>
</evidence>
<evidence type="ECO:0000313" key="2">
    <source>
        <dbReference type="Proteomes" id="UP000515928"/>
    </source>
</evidence>
<dbReference type="PANTHER" id="PTHR48098:SF1">
    <property type="entry name" value="DIACYLGLYCEROL ACYLTRANSFERASE_MYCOLYLTRANSFERASE AG85A"/>
    <property type="match status" value="1"/>
</dbReference>
<dbReference type="RefSeq" id="WP_187533982.1">
    <property type="nucleotide sequence ID" value="NZ_CBCSHU010000025.1"/>
</dbReference>
<dbReference type="Proteomes" id="UP000515928">
    <property type="component" value="Chromosome"/>
</dbReference>
<dbReference type="KEGG" id="eio:H9L01_00335"/>